<sequence>MTTSHSHDGDGSPDDVDTEYEEWSRRLDELDARAEAAMESGDDKAIGVSYVDLAEHLAGAAENGVVIELLLTAREAFLTHDPESAANCAAGIGYLAQSIGDYETAFGAFDTASEEWESLGELRLMADADSNVGAMATRLGEYETADTYLRSAIMYYIDHGLLDDAQQSMVNLANNLLLAGDPKEAETILTDLLAGFRPDSEEYAKCLASLASIYATSSRIEEARRNLDSASAIFESLGRSDDAQDTQMTLSHVLLTAGQYSRAIDIATRSREYYAQQDRHDKTAVCDYNLANYYTITGDYSAADVAFSRAFEGLRAAGQHHHIANLQWNRTKRLLMEAAVNARERAQLSKDAFDTAVSSLVALEHQRFQFTQARDRVKWSETLADRLATTFAMAEQLGRRDLVADLIETGINAGVYHGGSSDPSSFQHDLIPMDSDPPQFAVEDTPAAITHGSVSILLSDSLPMSPPPTLVSGSTGEPILKHQRELAASLDPKLDQVLAGVPSVPLW</sequence>
<keyword evidence="3" id="KW-1185">Reference proteome</keyword>
<protein>
    <recommendedName>
        <fullName evidence="4">MalT-like TPR region domain-containing protein</fullName>
    </recommendedName>
</protein>
<feature type="compositionally biased region" description="Basic and acidic residues" evidence="1">
    <location>
        <begin position="1"/>
        <end position="10"/>
    </location>
</feature>
<dbReference type="Proteomes" id="UP000010988">
    <property type="component" value="Unassembled WGS sequence"/>
</dbReference>
<dbReference type="Pfam" id="PF13424">
    <property type="entry name" value="TPR_12"/>
    <property type="match status" value="1"/>
</dbReference>
<name>L7KQZ9_9ACTN</name>
<dbReference type="SUPFAM" id="SSF48452">
    <property type="entry name" value="TPR-like"/>
    <property type="match status" value="2"/>
</dbReference>
<comment type="caution">
    <text evidence="2">The sequence shown here is derived from an EMBL/GenBank/DDBJ whole genome shotgun (WGS) entry which is preliminary data.</text>
</comment>
<dbReference type="AlphaFoldDB" id="L7KQZ9"/>
<evidence type="ECO:0000313" key="2">
    <source>
        <dbReference type="EMBL" id="GAC50387.1"/>
    </source>
</evidence>
<evidence type="ECO:0008006" key="4">
    <source>
        <dbReference type="Google" id="ProtNLM"/>
    </source>
</evidence>
<dbReference type="Gene3D" id="1.25.40.10">
    <property type="entry name" value="Tetratricopeptide repeat domain"/>
    <property type="match status" value="2"/>
</dbReference>
<dbReference type="EMBL" id="BANR01000024">
    <property type="protein sequence ID" value="GAC50387.1"/>
    <property type="molecule type" value="Genomic_DNA"/>
</dbReference>
<dbReference type="RefSeq" id="WP_005178096.1">
    <property type="nucleotide sequence ID" value="NZ_BANR01000024.1"/>
</dbReference>
<evidence type="ECO:0000256" key="1">
    <source>
        <dbReference type="SAM" id="MobiDB-lite"/>
    </source>
</evidence>
<proteinExistence type="predicted"/>
<feature type="region of interest" description="Disordered" evidence="1">
    <location>
        <begin position="1"/>
        <end position="20"/>
    </location>
</feature>
<organism evidence="2 3">
    <name type="scientific">Gordonia aichiensis NBRC 108223</name>
    <dbReference type="NCBI Taxonomy" id="1220583"/>
    <lineage>
        <taxon>Bacteria</taxon>
        <taxon>Bacillati</taxon>
        <taxon>Actinomycetota</taxon>
        <taxon>Actinomycetes</taxon>
        <taxon>Mycobacteriales</taxon>
        <taxon>Gordoniaceae</taxon>
        <taxon>Gordonia</taxon>
    </lineage>
</organism>
<feature type="compositionally biased region" description="Acidic residues" evidence="1">
    <location>
        <begin position="11"/>
        <end position="20"/>
    </location>
</feature>
<dbReference type="OrthoDB" id="4363243at2"/>
<dbReference type="eggNOG" id="COG0457">
    <property type="taxonomic scope" value="Bacteria"/>
</dbReference>
<evidence type="ECO:0000313" key="3">
    <source>
        <dbReference type="Proteomes" id="UP000010988"/>
    </source>
</evidence>
<reference evidence="2 3" key="1">
    <citation type="submission" date="2012-12" db="EMBL/GenBank/DDBJ databases">
        <title>Whole genome shotgun sequence of Gordonia aichiensis NBRC 108223.</title>
        <authorList>
            <person name="Isaki-Nakamura S."/>
            <person name="Hosoyama A."/>
            <person name="Tsuchikane K."/>
            <person name="Ando Y."/>
            <person name="Baba S."/>
            <person name="Ohji S."/>
            <person name="Hamada M."/>
            <person name="Tamura T."/>
            <person name="Yamazoe A."/>
            <person name="Yamazaki S."/>
            <person name="Fujita N."/>
        </authorList>
    </citation>
    <scope>NUCLEOTIDE SEQUENCE [LARGE SCALE GENOMIC DNA]</scope>
    <source>
        <strain evidence="2 3">NBRC 108223</strain>
    </source>
</reference>
<dbReference type="STRING" id="1220583.GOACH_24_00080"/>
<accession>L7KQZ9</accession>
<dbReference type="InterPro" id="IPR011990">
    <property type="entry name" value="TPR-like_helical_dom_sf"/>
</dbReference>
<gene>
    <name evidence="2" type="ORF">GOACH_24_00080</name>
</gene>